<comment type="caution">
    <text evidence="1">The sequence shown here is derived from an EMBL/GenBank/DDBJ whole genome shotgun (WGS) entry which is preliminary data.</text>
</comment>
<evidence type="ECO:0000313" key="2">
    <source>
        <dbReference type="Proteomes" id="UP000558475"/>
    </source>
</evidence>
<gene>
    <name evidence="1" type="ORF">HGG76_27170</name>
</gene>
<accession>A0A7X6FST7</accession>
<dbReference type="Proteomes" id="UP000558475">
    <property type="component" value="Unassembled WGS sequence"/>
</dbReference>
<dbReference type="EMBL" id="JAAXZB010000005">
    <property type="protein sequence ID" value="NKW11284.1"/>
    <property type="molecule type" value="Genomic_DNA"/>
</dbReference>
<sequence length="79" mass="8844">MEEKIAIVSTAGRPSSTALVMIEDIAKRNRKAEWSNGMDFDPSGMEFRKAVSDAVRSGNPQADIKMRSRVIIRTLMINF</sequence>
<name>A0A7X6FST7_9HYPH</name>
<proteinExistence type="predicted"/>
<reference evidence="1 2" key="1">
    <citation type="submission" date="2020-04" db="EMBL/GenBank/DDBJ databases">
        <title>Whole genome sequencing of clinical and environmental type strains of Ochrobactrum.</title>
        <authorList>
            <person name="Dharne M."/>
        </authorList>
    </citation>
    <scope>NUCLEOTIDE SEQUENCE [LARGE SCALE GENOMIC DNA]</scope>
    <source>
        <strain evidence="1 2">DSM 13340</strain>
    </source>
</reference>
<protein>
    <submittedName>
        <fullName evidence="1">Uncharacterized protein</fullName>
    </submittedName>
</protein>
<dbReference type="AlphaFoldDB" id="A0A7X6FST7"/>
<evidence type="ECO:0000313" key="1">
    <source>
        <dbReference type="EMBL" id="NKW11284.1"/>
    </source>
</evidence>
<organism evidence="1 2">
    <name type="scientific">Brucella tritici</name>
    <dbReference type="NCBI Taxonomy" id="94626"/>
    <lineage>
        <taxon>Bacteria</taxon>
        <taxon>Pseudomonadati</taxon>
        <taxon>Pseudomonadota</taxon>
        <taxon>Alphaproteobacteria</taxon>
        <taxon>Hyphomicrobiales</taxon>
        <taxon>Brucellaceae</taxon>
        <taxon>Brucella/Ochrobactrum group</taxon>
        <taxon>Brucella</taxon>
    </lineage>
</organism>